<keyword evidence="2" id="KW-1185">Reference proteome</keyword>
<proteinExistence type="predicted"/>
<evidence type="ECO:0000313" key="2">
    <source>
        <dbReference type="Proteomes" id="UP000631553"/>
    </source>
</evidence>
<organism evidence="1 2">
    <name type="scientific">Micromonospora purpureochromogenes</name>
    <dbReference type="NCBI Taxonomy" id="47872"/>
    <lineage>
        <taxon>Bacteria</taxon>
        <taxon>Bacillati</taxon>
        <taxon>Actinomycetota</taxon>
        <taxon>Actinomycetes</taxon>
        <taxon>Micromonosporales</taxon>
        <taxon>Micromonosporaceae</taxon>
        <taxon>Micromonospora</taxon>
    </lineage>
</organism>
<sequence length="104" mass="11314">MKEVVAVATVKHWSVEINIDEHSDERRTWAEARLHTNDATDLRGTGTAHRNPYDREVPEIGDELAVSRALADLAEKLRAASVADVEQLTPERAGALSGGNRTAG</sequence>
<dbReference type="Gene3D" id="3.30.160.240">
    <property type="entry name" value="Rv1738"/>
    <property type="match status" value="1"/>
</dbReference>
<dbReference type="SUPFAM" id="SSF143212">
    <property type="entry name" value="Rv2632c-like"/>
    <property type="match status" value="1"/>
</dbReference>
<comment type="caution">
    <text evidence="1">The sequence shown here is derived from an EMBL/GenBank/DDBJ whole genome shotgun (WGS) entry which is preliminary data.</text>
</comment>
<protein>
    <recommendedName>
        <fullName evidence="3">DUF1876 domain-containing protein</fullName>
    </recommendedName>
</protein>
<dbReference type="InterPro" id="IPR038070">
    <property type="entry name" value="Rv2632c-like_sf"/>
</dbReference>
<dbReference type="InterPro" id="IPR015057">
    <property type="entry name" value="Rv2632c-like"/>
</dbReference>
<dbReference type="Pfam" id="PF08962">
    <property type="entry name" value="Rv2632c-like"/>
    <property type="match status" value="1"/>
</dbReference>
<dbReference type="EMBL" id="JACCCQ010000001">
    <property type="protein sequence ID" value="NYF60066.1"/>
    <property type="molecule type" value="Genomic_DNA"/>
</dbReference>
<dbReference type="RefSeq" id="WP_179805637.1">
    <property type="nucleotide sequence ID" value="NZ_JACCCQ010000001.1"/>
</dbReference>
<accession>A0ABX2RUL6</accession>
<name>A0ABX2RUL6_9ACTN</name>
<dbReference type="Proteomes" id="UP000631553">
    <property type="component" value="Unassembled WGS sequence"/>
</dbReference>
<reference evidence="1 2" key="1">
    <citation type="submission" date="2020-07" db="EMBL/GenBank/DDBJ databases">
        <title>Sequencing the genomes of 1000 actinobacteria strains.</title>
        <authorList>
            <person name="Klenk H.-P."/>
        </authorList>
    </citation>
    <scope>NUCLEOTIDE SEQUENCE [LARGE SCALE GENOMIC DNA]</scope>
    <source>
        <strain evidence="1 2">DSM 43814</strain>
    </source>
</reference>
<gene>
    <name evidence="1" type="ORF">HDA35_005897</name>
</gene>
<evidence type="ECO:0008006" key="3">
    <source>
        <dbReference type="Google" id="ProtNLM"/>
    </source>
</evidence>
<evidence type="ECO:0000313" key="1">
    <source>
        <dbReference type="EMBL" id="NYF60066.1"/>
    </source>
</evidence>